<dbReference type="GO" id="GO:0016020">
    <property type="term" value="C:membrane"/>
    <property type="evidence" value="ECO:0007669"/>
    <property type="project" value="UniProtKB-SubCell"/>
</dbReference>
<dbReference type="PANTHER" id="PTHR23506">
    <property type="entry name" value="GH10249P"/>
    <property type="match status" value="1"/>
</dbReference>
<feature type="transmembrane region" description="Helical" evidence="6">
    <location>
        <begin position="37"/>
        <end position="60"/>
    </location>
</feature>
<evidence type="ECO:0000259" key="7">
    <source>
        <dbReference type="PROSITE" id="PS50850"/>
    </source>
</evidence>
<dbReference type="InterPro" id="IPR036259">
    <property type="entry name" value="MFS_trans_sf"/>
</dbReference>
<dbReference type="AlphaFoldDB" id="A0A7S2G5Q6"/>
<proteinExistence type="predicted"/>
<name>A0A7S2G5Q6_9EUKA</name>
<evidence type="ECO:0000256" key="2">
    <source>
        <dbReference type="ARBA" id="ARBA00022448"/>
    </source>
</evidence>
<protein>
    <recommendedName>
        <fullName evidence="7">Major facilitator superfamily (MFS) profile domain-containing protein</fullName>
    </recommendedName>
</protein>
<keyword evidence="3 6" id="KW-0812">Transmembrane</keyword>
<sequence length="430" mass="44574">MDYSPLVRGSSSLVQPLAPSETLEQAASKRLGNSRGLLLSFYLALLFSQYILVTFLSPFLPDLATRRGISQTVVGLIMAMDSLASTIFAPIVGFQTKRVGVRAMIAVGLVFSSLACGLMAAVPTVFTSAGSLATAFLVARFLMGIGGAMVETASYGDLLHVFKDSKGKVMAAGETVVGLGCIAGPPFGGLMYQLSEQAFWLPCAVFGAFPAVLLLGILFLPRTEARAAQTGMARPSAPNTTPCDTVSTINQFIHPSMVTPCLSAVEEASAAVSSVHSCCGAAHEEGVASIINSPSPSISPSISAQANRAAQVESGGSVGGGGFLGLLLSTPFLITLIGVILGSSALGFIDPVLAPYMKATYGLDAGIAGIFFMITGLTYILTAMVAGALVDNFGPATAPRQEYKLKLTQLVGFLILTAAYQMVSERFALQ</sequence>
<feature type="transmembrane region" description="Helical" evidence="6">
    <location>
        <begin position="369"/>
        <end position="393"/>
    </location>
</feature>
<feature type="transmembrane region" description="Helical" evidence="6">
    <location>
        <begin position="72"/>
        <end position="92"/>
    </location>
</feature>
<dbReference type="InterPro" id="IPR020846">
    <property type="entry name" value="MFS_dom"/>
</dbReference>
<keyword evidence="5 6" id="KW-0472">Membrane</keyword>
<dbReference type="SUPFAM" id="SSF103473">
    <property type="entry name" value="MFS general substrate transporter"/>
    <property type="match status" value="1"/>
</dbReference>
<dbReference type="InterPro" id="IPR011701">
    <property type="entry name" value="MFS"/>
</dbReference>
<dbReference type="Gene3D" id="1.20.1250.20">
    <property type="entry name" value="MFS general substrate transporter like domains"/>
    <property type="match status" value="2"/>
</dbReference>
<feature type="transmembrane region" description="Helical" evidence="6">
    <location>
        <begin position="323"/>
        <end position="349"/>
    </location>
</feature>
<dbReference type="PANTHER" id="PTHR23506:SF26">
    <property type="entry name" value="MFS-TYPE TRANSPORTER SLC18B1"/>
    <property type="match status" value="1"/>
</dbReference>
<keyword evidence="4 6" id="KW-1133">Transmembrane helix</keyword>
<evidence type="ECO:0000313" key="8">
    <source>
        <dbReference type="EMBL" id="CAD9431809.1"/>
    </source>
</evidence>
<evidence type="ECO:0000256" key="5">
    <source>
        <dbReference type="ARBA" id="ARBA00023136"/>
    </source>
</evidence>
<dbReference type="Pfam" id="PF07690">
    <property type="entry name" value="MFS_1"/>
    <property type="match status" value="1"/>
</dbReference>
<dbReference type="PROSITE" id="PS50850">
    <property type="entry name" value="MFS"/>
    <property type="match status" value="1"/>
</dbReference>
<evidence type="ECO:0000256" key="1">
    <source>
        <dbReference type="ARBA" id="ARBA00004141"/>
    </source>
</evidence>
<feature type="domain" description="Major facilitator superfamily (MFS) profile" evidence="7">
    <location>
        <begin position="37"/>
        <end position="430"/>
    </location>
</feature>
<comment type="subcellular location">
    <subcellularLocation>
        <location evidence="1">Membrane</location>
        <topology evidence="1">Multi-pass membrane protein</topology>
    </subcellularLocation>
</comment>
<feature type="transmembrane region" description="Helical" evidence="6">
    <location>
        <begin position="198"/>
        <end position="220"/>
    </location>
</feature>
<evidence type="ECO:0000256" key="3">
    <source>
        <dbReference type="ARBA" id="ARBA00022692"/>
    </source>
</evidence>
<feature type="transmembrane region" description="Helical" evidence="6">
    <location>
        <begin position="171"/>
        <end position="192"/>
    </location>
</feature>
<accession>A0A7S2G5Q6</accession>
<feature type="transmembrane region" description="Helical" evidence="6">
    <location>
        <begin position="132"/>
        <end position="150"/>
    </location>
</feature>
<evidence type="ECO:0000256" key="6">
    <source>
        <dbReference type="SAM" id="Phobius"/>
    </source>
</evidence>
<feature type="transmembrane region" description="Helical" evidence="6">
    <location>
        <begin position="104"/>
        <end position="126"/>
    </location>
</feature>
<feature type="transmembrane region" description="Helical" evidence="6">
    <location>
        <begin position="405"/>
        <end position="423"/>
    </location>
</feature>
<evidence type="ECO:0000256" key="4">
    <source>
        <dbReference type="ARBA" id="ARBA00022989"/>
    </source>
</evidence>
<dbReference type="InterPro" id="IPR050930">
    <property type="entry name" value="MFS_Vesicular_Transporter"/>
</dbReference>
<reference evidence="8" key="1">
    <citation type="submission" date="2021-01" db="EMBL/GenBank/DDBJ databases">
        <authorList>
            <person name="Corre E."/>
            <person name="Pelletier E."/>
            <person name="Niang G."/>
            <person name="Scheremetjew M."/>
            <person name="Finn R."/>
            <person name="Kale V."/>
            <person name="Holt S."/>
            <person name="Cochrane G."/>
            <person name="Meng A."/>
            <person name="Brown T."/>
            <person name="Cohen L."/>
        </authorList>
    </citation>
    <scope>NUCLEOTIDE SEQUENCE</scope>
    <source>
        <strain evidence="8">UTEX LB 985</strain>
    </source>
</reference>
<dbReference type="EMBL" id="HBGU01019362">
    <property type="protein sequence ID" value="CAD9431809.1"/>
    <property type="molecule type" value="Transcribed_RNA"/>
</dbReference>
<dbReference type="GO" id="GO:0022857">
    <property type="term" value="F:transmembrane transporter activity"/>
    <property type="evidence" value="ECO:0007669"/>
    <property type="project" value="InterPro"/>
</dbReference>
<gene>
    <name evidence="8" type="ORF">CBRE1094_LOCUS10558</name>
</gene>
<keyword evidence="2" id="KW-0813">Transport</keyword>
<organism evidence="8">
    <name type="scientific">Haptolina brevifila</name>
    <dbReference type="NCBI Taxonomy" id="156173"/>
    <lineage>
        <taxon>Eukaryota</taxon>
        <taxon>Haptista</taxon>
        <taxon>Haptophyta</taxon>
        <taxon>Prymnesiophyceae</taxon>
        <taxon>Prymnesiales</taxon>
        <taxon>Prymnesiaceae</taxon>
        <taxon>Haptolina</taxon>
    </lineage>
</organism>